<proteinExistence type="predicted"/>
<dbReference type="STRING" id="553466.SAMN04487950_0642"/>
<keyword evidence="1" id="KW-0472">Membrane</keyword>
<keyword evidence="1" id="KW-1133">Transmembrane helix</keyword>
<keyword evidence="3" id="KW-1185">Reference proteome</keyword>
<organism evidence="2 3">
    <name type="scientific">Halogranum rubrum</name>
    <dbReference type="NCBI Taxonomy" id="553466"/>
    <lineage>
        <taxon>Archaea</taxon>
        <taxon>Methanobacteriati</taxon>
        <taxon>Methanobacteriota</taxon>
        <taxon>Stenosarchaea group</taxon>
        <taxon>Halobacteria</taxon>
        <taxon>Halobacteriales</taxon>
        <taxon>Haloferacaceae</taxon>
    </lineage>
</organism>
<feature type="transmembrane region" description="Helical" evidence="1">
    <location>
        <begin position="255"/>
        <end position="279"/>
    </location>
</feature>
<feature type="transmembrane region" description="Helical" evidence="1">
    <location>
        <begin position="229"/>
        <end position="249"/>
    </location>
</feature>
<feature type="transmembrane region" description="Helical" evidence="1">
    <location>
        <begin position="47"/>
        <end position="68"/>
    </location>
</feature>
<sequence length="294" mass="31267">MNRTITRFGWVWRGVVVGGGFVLVQILSPAIVGLLGLYPVAIGVDDATAVLGGVVVAGVVVGTVCGPVARSLSGGRPWQFFVWSTLLFSNAVGFLLEGTFFAPALAPIANLPGGLLSQLLTALVTAGLITWLYVPPETTTTVDLRDRPWPSWLGRVLAATAVYVVLFLVVGSVNYQLVTRPYYETSFVGLATPPMEQVVVLELVRGLLIVCSVVPLVRAVRGSRRRGALLAGGLLFVFAGVVPLLFQAFTLPPFLVFASSYEILLQVGPTGVAVAYLLAPRDRPARRPPKETVA</sequence>
<dbReference type="AlphaFoldDB" id="A0A1I4BNF9"/>
<gene>
    <name evidence="2" type="ORF">SAMN04487950_0642</name>
</gene>
<dbReference type="EMBL" id="FOTC01000001">
    <property type="protein sequence ID" value="SFK69727.1"/>
    <property type="molecule type" value="Genomic_DNA"/>
</dbReference>
<feature type="transmembrane region" description="Helical" evidence="1">
    <location>
        <begin position="115"/>
        <end position="135"/>
    </location>
</feature>
<evidence type="ECO:0000313" key="3">
    <source>
        <dbReference type="Proteomes" id="UP000199607"/>
    </source>
</evidence>
<reference evidence="3" key="1">
    <citation type="submission" date="2016-10" db="EMBL/GenBank/DDBJ databases">
        <authorList>
            <person name="Varghese N."/>
            <person name="Submissions S."/>
        </authorList>
    </citation>
    <scope>NUCLEOTIDE SEQUENCE [LARGE SCALE GENOMIC DNA]</scope>
    <source>
        <strain evidence="3">CGMCC 1.7738</strain>
    </source>
</reference>
<feature type="transmembrane region" description="Helical" evidence="1">
    <location>
        <begin position="80"/>
        <end position="103"/>
    </location>
</feature>
<keyword evidence="1" id="KW-0812">Transmembrane</keyword>
<evidence type="ECO:0000256" key="1">
    <source>
        <dbReference type="SAM" id="Phobius"/>
    </source>
</evidence>
<accession>A0A1I4BNF9</accession>
<feature type="transmembrane region" description="Helical" evidence="1">
    <location>
        <begin position="156"/>
        <end position="178"/>
    </location>
</feature>
<feature type="transmembrane region" description="Helical" evidence="1">
    <location>
        <begin position="198"/>
        <end position="217"/>
    </location>
</feature>
<dbReference type="RefSeq" id="WP_089865603.1">
    <property type="nucleotide sequence ID" value="NZ_FOTC01000001.1"/>
</dbReference>
<feature type="transmembrane region" description="Helical" evidence="1">
    <location>
        <begin position="12"/>
        <end position="41"/>
    </location>
</feature>
<dbReference type="Proteomes" id="UP000199607">
    <property type="component" value="Unassembled WGS sequence"/>
</dbReference>
<protein>
    <submittedName>
        <fullName evidence="2">Uncharacterized protein</fullName>
    </submittedName>
</protein>
<evidence type="ECO:0000313" key="2">
    <source>
        <dbReference type="EMBL" id="SFK69727.1"/>
    </source>
</evidence>
<name>A0A1I4BNF9_9EURY</name>